<name>A0A7E4UT88_PANRE</name>
<accession>A0A7E4UT88</accession>
<dbReference type="CDD" id="cd14733">
    <property type="entry name" value="BACK"/>
    <property type="match status" value="1"/>
</dbReference>
<dbReference type="Proteomes" id="UP000492821">
    <property type="component" value="Unassembled WGS sequence"/>
</dbReference>
<dbReference type="SMART" id="SM00225">
    <property type="entry name" value="BTB"/>
    <property type="match status" value="1"/>
</dbReference>
<protein>
    <submittedName>
        <fullName evidence="3">BTB domain-containing protein</fullName>
    </submittedName>
</protein>
<reference evidence="2" key="1">
    <citation type="journal article" date="2013" name="Genetics">
        <title>The draft genome and transcriptome of Panagrellus redivivus are shaped by the harsh demands of a free-living lifestyle.</title>
        <authorList>
            <person name="Srinivasan J."/>
            <person name="Dillman A.R."/>
            <person name="Macchietto M.G."/>
            <person name="Heikkinen L."/>
            <person name="Lakso M."/>
            <person name="Fracchia K.M."/>
            <person name="Antoshechkin I."/>
            <person name="Mortazavi A."/>
            <person name="Wong G."/>
            <person name="Sternberg P.W."/>
        </authorList>
    </citation>
    <scope>NUCLEOTIDE SEQUENCE [LARGE SCALE GENOMIC DNA]</scope>
    <source>
        <strain evidence="2">MT8872</strain>
    </source>
</reference>
<feature type="domain" description="BTB" evidence="1">
    <location>
        <begin position="141"/>
        <end position="194"/>
    </location>
</feature>
<sequence>MLKDSITLDTSTSALTETTTDWFVKSEEKTVGVDNGNLQWSFRVTGAGKGGFCNVFLRVGGSPVTAHGTVFIGPLKECSYPVETIAFKEPFETTVASIDPSRIGNAKGFIRFEINFEPVSTPKLPQISLEDIFSNLIQEEPDVFLSAGGKTVPLHRGIFSILSPSLKSLFSKASIVEITDFGYSTVKDTIDLCYGRAIGEKCVEDVIEMYKFSEKYVIGMANKKIEQFIEKDLLVSHFCSIAQNAWKFGEKSLQNKCAEYFRKNARNIIFLPEFVRFNADLKDKLICASANL</sequence>
<proteinExistence type="predicted"/>
<organism evidence="2 3">
    <name type="scientific">Panagrellus redivivus</name>
    <name type="common">Microworm</name>
    <dbReference type="NCBI Taxonomy" id="6233"/>
    <lineage>
        <taxon>Eukaryota</taxon>
        <taxon>Metazoa</taxon>
        <taxon>Ecdysozoa</taxon>
        <taxon>Nematoda</taxon>
        <taxon>Chromadorea</taxon>
        <taxon>Rhabditida</taxon>
        <taxon>Tylenchina</taxon>
        <taxon>Panagrolaimomorpha</taxon>
        <taxon>Panagrolaimoidea</taxon>
        <taxon>Panagrolaimidae</taxon>
        <taxon>Panagrellus</taxon>
    </lineage>
</organism>
<dbReference type="CDD" id="cd18186">
    <property type="entry name" value="BTB_POZ_ZBTB_KLHL-like"/>
    <property type="match status" value="1"/>
</dbReference>
<dbReference type="SUPFAM" id="SSF54695">
    <property type="entry name" value="POZ domain"/>
    <property type="match status" value="1"/>
</dbReference>
<dbReference type="AlphaFoldDB" id="A0A7E4UT88"/>
<evidence type="ECO:0000259" key="1">
    <source>
        <dbReference type="PROSITE" id="PS50097"/>
    </source>
</evidence>
<evidence type="ECO:0000313" key="3">
    <source>
        <dbReference type="WBParaSite" id="Pan_g12556.t1"/>
    </source>
</evidence>
<dbReference type="Pfam" id="PF00651">
    <property type="entry name" value="BTB"/>
    <property type="match status" value="1"/>
</dbReference>
<dbReference type="Gene3D" id="3.30.710.10">
    <property type="entry name" value="Potassium Channel Kv1.1, Chain A"/>
    <property type="match status" value="1"/>
</dbReference>
<keyword evidence="2" id="KW-1185">Reference proteome</keyword>
<evidence type="ECO:0000313" key="2">
    <source>
        <dbReference type="Proteomes" id="UP000492821"/>
    </source>
</evidence>
<dbReference type="InterPro" id="IPR011333">
    <property type="entry name" value="SKP1/BTB/POZ_sf"/>
</dbReference>
<dbReference type="WBParaSite" id="Pan_g12556.t1">
    <property type="protein sequence ID" value="Pan_g12556.t1"/>
    <property type="gene ID" value="Pan_g12556"/>
</dbReference>
<dbReference type="InterPro" id="IPR000210">
    <property type="entry name" value="BTB/POZ_dom"/>
</dbReference>
<dbReference type="PROSITE" id="PS50097">
    <property type="entry name" value="BTB"/>
    <property type="match status" value="1"/>
</dbReference>
<reference evidence="3" key="2">
    <citation type="submission" date="2020-10" db="UniProtKB">
        <authorList>
            <consortium name="WormBaseParasite"/>
        </authorList>
    </citation>
    <scope>IDENTIFICATION</scope>
</reference>